<dbReference type="AlphaFoldDB" id="A0A4P9W751"/>
<gene>
    <name evidence="2" type="ORF">BDK51DRAFT_30285</name>
</gene>
<evidence type="ECO:0000313" key="3">
    <source>
        <dbReference type="Proteomes" id="UP000269721"/>
    </source>
</evidence>
<organism evidence="2 3">
    <name type="scientific">Blyttiomyces helicus</name>
    <dbReference type="NCBI Taxonomy" id="388810"/>
    <lineage>
        <taxon>Eukaryota</taxon>
        <taxon>Fungi</taxon>
        <taxon>Fungi incertae sedis</taxon>
        <taxon>Chytridiomycota</taxon>
        <taxon>Chytridiomycota incertae sedis</taxon>
        <taxon>Chytridiomycetes</taxon>
        <taxon>Chytridiomycetes incertae sedis</taxon>
        <taxon>Blyttiomyces</taxon>
    </lineage>
</organism>
<evidence type="ECO:0000256" key="1">
    <source>
        <dbReference type="SAM" id="MobiDB-lite"/>
    </source>
</evidence>
<proteinExistence type="predicted"/>
<accession>A0A4P9W751</accession>
<reference evidence="3" key="1">
    <citation type="journal article" date="2018" name="Nat. Microbiol.">
        <title>Leveraging single-cell genomics to expand the fungal tree of life.</title>
        <authorList>
            <person name="Ahrendt S.R."/>
            <person name="Quandt C.A."/>
            <person name="Ciobanu D."/>
            <person name="Clum A."/>
            <person name="Salamov A."/>
            <person name="Andreopoulos B."/>
            <person name="Cheng J.F."/>
            <person name="Woyke T."/>
            <person name="Pelin A."/>
            <person name="Henrissat B."/>
            <person name="Reynolds N.K."/>
            <person name="Benny G.L."/>
            <person name="Smith M.E."/>
            <person name="James T.Y."/>
            <person name="Grigoriev I.V."/>
        </authorList>
    </citation>
    <scope>NUCLEOTIDE SEQUENCE [LARGE SCALE GENOMIC DNA]</scope>
</reference>
<name>A0A4P9W751_9FUNG</name>
<dbReference type="EMBL" id="KZ996817">
    <property type="protein sequence ID" value="RKO88289.1"/>
    <property type="molecule type" value="Genomic_DNA"/>
</dbReference>
<evidence type="ECO:0000313" key="2">
    <source>
        <dbReference type="EMBL" id="RKO88289.1"/>
    </source>
</evidence>
<protein>
    <submittedName>
        <fullName evidence="2">Uncharacterized protein</fullName>
    </submittedName>
</protein>
<sequence length="248" mass="26872">MRTPLASQNLLDPPSPTREPGSLGPAMVYNRRLTGSLTRYIRGGPLLLGAAWNKHEKADEFAQQPVFTAQLDVDEIVLRVNIRAQIERLRHTSEGASAPMNVHVDVEPVVRDGAEEYRLRGMIGWGWGARQLEGGILDPPSRNKKRILDEMFSVETSPRGAETPGSRFSSSPLRVAIDAASTSSRPEIVVGTVLGTDAGTKTKIRLRLRSLSSPGLVRVVRVAAKRDGALWVPFFEGASSSSLGEGPA</sequence>
<feature type="compositionally biased region" description="Polar residues" evidence="1">
    <location>
        <begin position="1"/>
        <end position="10"/>
    </location>
</feature>
<keyword evidence="3" id="KW-1185">Reference proteome</keyword>
<dbReference type="Proteomes" id="UP000269721">
    <property type="component" value="Unassembled WGS sequence"/>
</dbReference>
<feature type="region of interest" description="Disordered" evidence="1">
    <location>
        <begin position="1"/>
        <end position="25"/>
    </location>
</feature>